<reference evidence="1 2" key="1">
    <citation type="submission" date="2020-01" db="EMBL/GenBank/DDBJ databases">
        <authorList>
            <person name="Gulvik C.A."/>
            <person name="Batra D.G."/>
        </authorList>
    </citation>
    <scope>NUCLEOTIDE SEQUENCE [LARGE SCALE GENOMIC DNA]</scope>
    <source>
        <strain evidence="1 2">W9323</strain>
    </source>
</reference>
<dbReference type="Pfam" id="PF08812">
    <property type="entry name" value="YtxC"/>
    <property type="match status" value="1"/>
</dbReference>
<protein>
    <submittedName>
        <fullName evidence="1">Sporulation protein</fullName>
    </submittedName>
</protein>
<dbReference type="InterPro" id="IPR014199">
    <property type="entry name" value="Spore_YtxC"/>
</dbReference>
<dbReference type="AlphaFoldDB" id="A0A7D4B1Z0"/>
<name>A0A7D4B1Z0_9BACL</name>
<dbReference type="KEGG" id="kpul:GXN76_05535"/>
<accession>A0A7D4B1Z0</accession>
<evidence type="ECO:0000313" key="1">
    <source>
        <dbReference type="EMBL" id="QKG83986.1"/>
    </source>
</evidence>
<gene>
    <name evidence="1" type="ORF">GXN76_05535</name>
</gene>
<keyword evidence="2" id="KW-1185">Reference proteome</keyword>
<dbReference type="EMBL" id="CP048104">
    <property type="protein sequence ID" value="QKG83986.1"/>
    <property type="molecule type" value="Genomic_DNA"/>
</dbReference>
<evidence type="ECO:0000313" key="2">
    <source>
        <dbReference type="Proteomes" id="UP000503088"/>
    </source>
</evidence>
<organism evidence="1 2">
    <name type="scientific">Kroppenstedtia pulmonis</name>
    <dbReference type="NCBI Taxonomy" id="1380685"/>
    <lineage>
        <taxon>Bacteria</taxon>
        <taxon>Bacillati</taxon>
        <taxon>Bacillota</taxon>
        <taxon>Bacilli</taxon>
        <taxon>Bacillales</taxon>
        <taxon>Thermoactinomycetaceae</taxon>
        <taxon>Kroppenstedtia</taxon>
    </lineage>
</organism>
<dbReference type="Proteomes" id="UP000503088">
    <property type="component" value="Chromosome"/>
</dbReference>
<dbReference type="RefSeq" id="WP_173221239.1">
    <property type="nucleotide sequence ID" value="NZ_CP048104.1"/>
</dbReference>
<proteinExistence type="predicted"/>
<sequence length="298" mass="35404">MIGYQISVPGGCSSAEANRMRRSLRNRIREMEQKGLTCCLEEREEGNRTIFCCFNRKLGKQRERGLRQNLGAAIAEYICDVDEPQMIRRIISRDYHYRNPEESREIQRYAYYLLEDSDAEAEEPHLRRKDRMAKQISYYLLKNRFLAVDGYFLFRMKRYQQVLAKLVEHAVDEYRLDQEYQEFIQLLKYFVTVQRPKVSLVHVFHTRKRQFHLLSADGTPLQIKEADDSIQEMMDPGMSQEDRIVSNLLTASPERVVLHTGYPEENVIRTLLQIFEDRIEVCEGCSRCRSFHHFKEDL</sequence>